<dbReference type="NCBIfam" id="TIGR01256">
    <property type="entry name" value="modA"/>
    <property type="match status" value="1"/>
</dbReference>
<feature type="binding site" evidence="6">
    <location>
        <position position="60"/>
    </location>
    <ligand>
        <name>molybdate</name>
        <dbReference type="ChEBI" id="CHEBI:36264"/>
    </ligand>
</feature>
<dbReference type="PIRSF" id="PIRSF004846">
    <property type="entry name" value="ModA"/>
    <property type="match status" value="1"/>
</dbReference>
<dbReference type="InterPro" id="IPR005950">
    <property type="entry name" value="ModA"/>
</dbReference>
<evidence type="ECO:0000313" key="7">
    <source>
        <dbReference type="EMBL" id="TGL81248.1"/>
    </source>
</evidence>
<keyword evidence="3 6" id="KW-0479">Metal-binding</keyword>
<proteinExistence type="inferred from homology"/>
<dbReference type="InterPro" id="IPR050682">
    <property type="entry name" value="ModA/WtpA"/>
</dbReference>
<dbReference type="GO" id="GO:1901359">
    <property type="term" value="F:tungstate binding"/>
    <property type="evidence" value="ECO:0007669"/>
    <property type="project" value="UniProtKB-ARBA"/>
</dbReference>
<dbReference type="EMBL" id="RQGM01000062">
    <property type="protein sequence ID" value="TGL81248.1"/>
    <property type="molecule type" value="Genomic_DNA"/>
</dbReference>
<dbReference type="GO" id="GO:0046872">
    <property type="term" value="F:metal ion binding"/>
    <property type="evidence" value="ECO:0007669"/>
    <property type="project" value="UniProtKB-KW"/>
</dbReference>
<evidence type="ECO:0000313" key="8">
    <source>
        <dbReference type="Proteomes" id="UP000297613"/>
    </source>
</evidence>
<dbReference type="AlphaFoldDB" id="A0A6N4QCT0"/>
<dbReference type="GO" id="GO:0015689">
    <property type="term" value="P:molybdate ion transport"/>
    <property type="evidence" value="ECO:0007669"/>
    <property type="project" value="InterPro"/>
</dbReference>
<evidence type="ECO:0000256" key="6">
    <source>
        <dbReference type="PIRSR" id="PIRSR004846-1"/>
    </source>
</evidence>
<gene>
    <name evidence="7" type="primary">modA</name>
    <name evidence="7" type="ORF">EHQ83_15450</name>
</gene>
<evidence type="ECO:0000256" key="3">
    <source>
        <dbReference type="ARBA" id="ARBA00022723"/>
    </source>
</evidence>
<evidence type="ECO:0000256" key="4">
    <source>
        <dbReference type="ARBA" id="ARBA00022729"/>
    </source>
</evidence>
<keyword evidence="2 6" id="KW-0500">Molybdenum</keyword>
<dbReference type="SUPFAM" id="SSF53850">
    <property type="entry name" value="Periplasmic binding protein-like II"/>
    <property type="match status" value="1"/>
</dbReference>
<sequence>MKKIKLPVLLIFLLQLSPVFGGEKILLVSAASSLTQAFTEIGKEFERKEGVKVSFNFAASGVLLQQIENGAPADVFASADQENVDKGLVKNLFDPATRKNFVSNSLVLIVPIDSKLNLKKVRDLKSEAVRKISFGNPATVPAGKYAKEVLEQEGWDAALEKKWIPGENVRQVLDYVSRGEVDAGFVYKTDAALFQDKVKVAVANLKTKPILYPAIVVAKSSNGNEAKRFVEFLTSKEAKKIFQQYRFGKP</sequence>
<accession>A0A6N4QCT0</accession>
<dbReference type="FunFam" id="3.40.190.10:FF:000035">
    <property type="entry name" value="Molybdate ABC transporter substrate-binding protein"/>
    <property type="match status" value="1"/>
</dbReference>
<comment type="subunit">
    <text evidence="5">The complex is composed of two ATP-binding proteins (ModC), two transmembrane proteins (ModB) and a solute-binding protein (ModA).</text>
</comment>
<name>A0A6N4QCT0_9LEPT</name>
<protein>
    <submittedName>
        <fullName evidence="7">Molybdate ABC transporter substrate-binding protein</fullName>
    </submittedName>
</protein>
<dbReference type="PANTHER" id="PTHR30632:SF0">
    <property type="entry name" value="SULFATE-BINDING PROTEIN"/>
    <property type="match status" value="1"/>
</dbReference>
<feature type="binding site" evidence="6">
    <location>
        <position position="142"/>
    </location>
    <ligand>
        <name>molybdate</name>
        <dbReference type="ChEBI" id="CHEBI:36264"/>
    </ligand>
</feature>
<feature type="binding site" evidence="6">
    <location>
        <position position="169"/>
    </location>
    <ligand>
        <name>molybdate</name>
        <dbReference type="ChEBI" id="CHEBI:36264"/>
    </ligand>
</feature>
<comment type="caution">
    <text evidence="7">The sequence shown here is derived from an EMBL/GenBank/DDBJ whole genome shotgun (WGS) entry which is preliminary data.</text>
</comment>
<organism evidence="7 8">
    <name type="scientific">Leptospira yasudae</name>
    <dbReference type="NCBI Taxonomy" id="2202201"/>
    <lineage>
        <taxon>Bacteria</taxon>
        <taxon>Pseudomonadati</taxon>
        <taxon>Spirochaetota</taxon>
        <taxon>Spirochaetia</taxon>
        <taxon>Leptospirales</taxon>
        <taxon>Leptospiraceae</taxon>
        <taxon>Leptospira</taxon>
    </lineage>
</organism>
<comment type="similarity">
    <text evidence="1">Belongs to the bacterial solute-binding protein ModA family.</text>
</comment>
<feature type="binding site" evidence="6">
    <location>
        <position position="33"/>
    </location>
    <ligand>
        <name>molybdate</name>
        <dbReference type="ChEBI" id="CHEBI:36264"/>
    </ligand>
</feature>
<keyword evidence="4" id="KW-0732">Signal</keyword>
<dbReference type="Proteomes" id="UP000297613">
    <property type="component" value="Unassembled WGS sequence"/>
</dbReference>
<feature type="binding site" evidence="6">
    <location>
        <position position="187"/>
    </location>
    <ligand>
        <name>molybdate</name>
        <dbReference type="ChEBI" id="CHEBI:36264"/>
    </ligand>
</feature>
<dbReference type="Gene3D" id="3.40.190.10">
    <property type="entry name" value="Periplasmic binding protein-like II"/>
    <property type="match status" value="2"/>
</dbReference>
<reference evidence="7 8" key="1">
    <citation type="journal article" date="2019" name="PLoS Negl. Trop. Dis.">
        <title>Revisiting the worldwide diversity of Leptospira species in the environment.</title>
        <authorList>
            <person name="Vincent A.T."/>
            <person name="Schiettekatte O."/>
            <person name="Bourhy P."/>
            <person name="Veyrier F.J."/>
            <person name="Picardeau M."/>
        </authorList>
    </citation>
    <scope>NUCLEOTIDE SEQUENCE [LARGE SCALE GENOMIC DNA]</scope>
    <source>
        <strain evidence="7 8">201702445</strain>
    </source>
</reference>
<dbReference type="RefSeq" id="WP_135573327.1">
    <property type="nucleotide sequence ID" value="NZ_RQGK01000065.1"/>
</dbReference>
<dbReference type="Pfam" id="PF13531">
    <property type="entry name" value="SBP_bac_11"/>
    <property type="match status" value="1"/>
</dbReference>
<dbReference type="PANTHER" id="PTHR30632">
    <property type="entry name" value="MOLYBDATE-BINDING PERIPLASMIC PROTEIN"/>
    <property type="match status" value="1"/>
</dbReference>
<evidence type="ECO:0000256" key="1">
    <source>
        <dbReference type="ARBA" id="ARBA00009175"/>
    </source>
</evidence>
<dbReference type="GO" id="GO:0030973">
    <property type="term" value="F:molybdate ion binding"/>
    <property type="evidence" value="ECO:0007669"/>
    <property type="project" value="UniProtKB-ARBA"/>
</dbReference>
<evidence type="ECO:0000256" key="5">
    <source>
        <dbReference type="ARBA" id="ARBA00062515"/>
    </source>
</evidence>
<evidence type="ECO:0000256" key="2">
    <source>
        <dbReference type="ARBA" id="ARBA00022505"/>
    </source>
</evidence>